<gene>
    <name evidence="3" type="ORF">ACFONJ_12520</name>
</gene>
<feature type="domain" description="Lipocalin/cytosolic fatty-acid binding" evidence="2">
    <location>
        <begin position="35"/>
        <end position="75"/>
    </location>
</feature>
<dbReference type="Gene3D" id="2.40.128.20">
    <property type="match status" value="1"/>
</dbReference>
<dbReference type="EMBL" id="JBHRYO010000002">
    <property type="protein sequence ID" value="MFC3756795.1"/>
    <property type="molecule type" value="Genomic_DNA"/>
</dbReference>
<evidence type="ECO:0000313" key="4">
    <source>
        <dbReference type="Proteomes" id="UP001595735"/>
    </source>
</evidence>
<evidence type="ECO:0000256" key="1">
    <source>
        <dbReference type="SAM" id="SignalP"/>
    </source>
</evidence>
<dbReference type="InterPro" id="IPR000566">
    <property type="entry name" value="Lipocln_cytosolic_FA-bd_dom"/>
</dbReference>
<dbReference type="InterPro" id="IPR012674">
    <property type="entry name" value="Calycin"/>
</dbReference>
<dbReference type="PROSITE" id="PS00213">
    <property type="entry name" value="LIPOCALIN"/>
    <property type="match status" value="1"/>
</dbReference>
<dbReference type="PANTHER" id="PTHR10612:SF34">
    <property type="entry name" value="APOLIPOPROTEIN D"/>
    <property type="match status" value="1"/>
</dbReference>
<dbReference type="PRINTS" id="PR01171">
    <property type="entry name" value="BCTLIPOCALIN"/>
</dbReference>
<dbReference type="PANTHER" id="PTHR10612">
    <property type="entry name" value="APOLIPOPROTEIN D"/>
    <property type="match status" value="1"/>
</dbReference>
<keyword evidence="1" id="KW-0732">Signal</keyword>
<feature type="signal peptide" evidence="1">
    <location>
        <begin position="1"/>
        <end position="23"/>
    </location>
</feature>
<dbReference type="Proteomes" id="UP001595735">
    <property type="component" value="Unassembled WGS sequence"/>
</dbReference>
<accession>A0ABV7XYM4</accession>
<protein>
    <submittedName>
        <fullName evidence="3">Lipocalin family protein</fullName>
    </submittedName>
</protein>
<reference evidence="4" key="1">
    <citation type="journal article" date="2019" name="Int. J. Syst. Evol. Microbiol.">
        <title>The Global Catalogue of Microorganisms (GCM) 10K type strain sequencing project: providing services to taxonomists for standard genome sequencing and annotation.</title>
        <authorList>
            <consortium name="The Broad Institute Genomics Platform"/>
            <consortium name="The Broad Institute Genome Sequencing Center for Infectious Disease"/>
            <person name="Wu L."/>
            <person name="Ma J."/>
        </authorList>
    </citation>
    <scope>NUCLEOTIDE SEQUENCE [LARGE SCALE GENOMIC DNA]</scope>
    <source>
        <strain evidence="4">CECT 7798</strain>
    </source>
</reference>
<dbReference type="Pfam" id="PF08212">
    <property type="entry name" value="Lipocalin_2"/>
    <property type="match status" value="1"/>
</dbReference>
<keyword evidence="4" id="KW-1185">Reference proteome</keyword>
<sequence>MKNRTILIVILCFVFLNSMTSCSFMPEKAQPVRQFDVNRYLGKWYEIARFDYYFEKDFDNAMAQYNLNADGSVKAFGEMT</sequence>
<dbReference type="RefSeq" id="WP_290297529.1">
    <property type="nucleotide sequence ID" value="NZ_JAUFQR010000001.1"/>
</dbReference>
<dbReference type="InterPro" id="IPR002446">
    <property type="entry name" value="Lipocalin_bac"/>
</dbReference>
<evidence type="ECO:0000313" key="3">
    <source>
        <dbReference type="EMBL" id="MFC3756795.1"/>
    </source>
</evidence>
<evidence type="ECO:0000259" key="2">
    <source>
        <dbReference type="Pfam" id="PF08212"/>
    </source>
</evidence>
<dbReference type="SUPFAM" id="SSF50814">
    <property type="entry name" value="Lipocalins"/>
    <property type="match status" value="1"/>
</dbReference>
<name>A0ABV7XYM4_9FLAO</name>
<comment type="caution">
    <text evidence="3">The sequence shown here is derived from an EMBL/GenBank/DDBJ whole genome shotgun (WGS) entry which is preliminary data.</text>
</comment>
<organism evidence="3 4">
    <name type="scientific">Chryseobacterium tructae</name>
    <dbReference type="NCBI Taxonomy" id="1037380"/>
    <lineage>
        <taxon>Bacteria</taxon>
        <taxon>Pseudomonadati</taxon>
        <taxon>Bacteroidota</taxon>
        <taxon>Flavobacteriia</taxon>
        <taxon>Flavobacteriales</taxon>
        <taxon>Weeksellaceae</taxon>
        <taxon>Chryseobacterium group</taxon>
        <taxon>Chryseobacterium</taxon>
    </lineage>
</organism>
<feature type="chain" id="PRO_5046241357" evidence="1">
    <location>
        <begin position="24"/>
        <end position="80"/>
    </location>
</feature>
<dbReference type="InterPro" id="IPR022272">
    <property type="entry name" value="Lipocalin_CS"/>
</dbReference>
<proteinExistence type="predicted"/>
<dbReference type="PROSITE" id="PS51257">
    <property type="entry name" value="PROKAR_LIPOPROTEIN"/>
    <property type="match status" value="1"/>
</dbReference>